<feature type="coiled-coil region" evidence="7">
    <location>
        <begin position="168"/>
        <end position="205"/>
    </location>
</feature>
<keyword evidence="10" id="KW-0966">Cell projection</keyword>
<evidence type="ECO:0000256" key="7">
    <source>
        <dbReference type="SAM" id="Coils"/>
    </source>
</evidence>
<evidence type="ECO:0000259" key="8">
    <source>
        <dbReference type="Pfam" id="PF06429"/>
    </source>
</evidence>
<evidence type="ECO:0000256" key="6">
    <source>
        <dbReference type="ARBA" id="ARBA00023143"/>
    </source>
</evidence>
<dbReference type="Proteomes" id="UP000266385">
    <property type="component" value="Unassembled WGS sequence"/>
</dbReference>
<keyword evidence="10" id="KW-0969">Cilium</keyword>
<dbReference type="GO" id="GO:0044780">
    <property type="term" value="P:bacterial-type flagellum assembly"/>
    <property type="evidence" value="ECO:0007669"/>
    <property type="project" value="InterPro"/>
</dbReference>
<evidence type="ECO:0000256" key="4">
    <source>
        <dbReference type="ARBA" id="ARBA00016244"/>
    </source>
</evidence>
<accession>A0A399RAA7</accession>
<evidence type="ECO:0000256" key="1">
    <source>
        <dbReference type="ARBA" id="ARBA00004365"/>
    </source>
</evidence>
<dbReference type="InterPro" id="IPR010930">
    <property type="entry name" value="Flg_bb/hook_C_dom"/>
</dbReference>
<comment type="similarity">
    <text evidence="3">Belongs to the flagella basal body rod proteins family.</text>
</comment>
<organism evidence="10 11">
    <name type="scientific">Henriciella mobilis</name>
    <dbReference type="NCBI Taxonomy" id="2305467"/>
    <lineage>
        <taxon>Bacteria</taxon>
        <taxon>Pseudomonadati</taxon>
        <taxon>Pseudomonadota</taxon>
        <taxon>Alphaproteobacteria</taxon>
        <taxon>Hyphomonadales</taxon>
        <taxon>Hyphomonadaceae</taxon>
        <taxon>Henriciella</taxon>
    </lineage>
</organism>
<feature type="domain" description="Flagellar basal-body/hook protein C-terminal" evidence="8">
    <location>
        <begin position="446"/>
        <end position="482"/>
    </location>
</feature>
<dbReference type="AlphaFoldDB" id="A0A399RAA7"/>
<keyword evidence="5" id="KW-0964">Secreted</keyword>
<protein>
    <recommendedName>
        <fullName evidence="4">Flagellar hook-associated protein 1</fullName>
    </recommendedName>
</protein>
<evidence type="ECO:0000313" key="11">
    <source>
        <dbReference type="Proteomes" id="UP000266385"/>
    </source>
</evidence>
<evidence type="ECO:0000256" key="5">
    <source>
        <dbReference type="ARBA" id="ARBA00022525"/>
    </source>
</evidence>
<evidence type="ECO:0000256" key="3">
    <source>
        <dbReference type="ARBA" id="ARBA00009677"/>
    </source>
</evidence>
<name>A0A399RAA7_9PROT</name>
<sequence>MSVSHAINAARSGLQVSGLRADIVATNVANATTPGYVRRSALLAETTLGSTTHGVRVAGIDRARDDGLTGQRMLLTSDLSQASLRSSTWQTIAARIGNSTDGPGLFNSLNSFESALKAAAATPESEATANSVLNAARSLVNQLHGLSRMVETQRAEADREIADGVTIVNKALKEIEQLNVEISSNEEASVQVAALKDERQRLLDTISEYIPIETVQRDRGSVDVVTKEGVFLIAGKAQTIEFSPSNSFVASQTVENGQLSGLSVNGTDLTPGASAWSAVSSGLFGALFTLRDNDLPELSRQLDSVAGDLIARLSADGIDPTTASGAPGLFIDNNPGAGDGLASRIEINAAVDPAAGGQLWRLRDGLAATAEGPPGNNSILSAMVDALTEIRSINENGIQGSFTATQLSARLSSMVGQTRIAHDSVLASTTAQHTIAFEAEQSLTAVDVDAQMQELLLIEQAYAANARVIQVASQMIQRLMDL</sequence>
<dbReference type="PANTHER" id="PTHR30033:SF1">
    <property type="entry name" value="FLAGELLAR HOOK-ASSOCIATED PROTEIN 1"/>
    <property type="match status" value="1"/>
</dbReference>
<dbReference type="PANTHER" id="PTHR30033">
    <property type="entry name" value="FLAGELLAR HOOK-ASSOCIATED PROTEIN 1"/>
    <property type="match status" value="1"/>
</dbReference>
<dbReference type="GO" id="GO:0009424">
    <property type="term" value="C:bacterial-type flagellum hook"/>
    <property type="evidence" value="ECO:0007669"/>
    <property type="project" value="InterPro"/>
</dbReference>
<keyword evidence="10" id="KW-0282">Flagellum</keyword>
<reference evidence="10 11" key="1">
    <citation type="submission" date="2018-08" db="EMBL/GenBank/DDBJ databases">
        <title>Henriciella mobilis sp. nov., isolated from seawater.</title>
        <authorList>
            <person name="Cheng H."/>
            <person name="Wu Y.-H."/>
            <person name="Xu X.-W."/>
            <person name="Guo L.-L."/>
        </authorList>
    </citation>
    <scope>NUCLEOTIDE SEQUENCE [LARGE SCALE GENOMIC DNA]</scope>
    <source>
        <strain evidence="10 11">JN25</strain>
    </source>
</reference>
<comment type="subcellular location">
    <subcellularLocation>
        <location evidence="1">Bacterial flagellum</location>
    </subcellularLocation>
    <subcellularLocation>
        <location evidence="2">Secreted</location>
    </subcellularLocation>
</comment>
<dbReference type="OrthoDB" id="7181295at2"/>
<evidence type="ECO:0000256" key="2">
    <source>
        <dbReference type="ARBA" id="ARBA00004613"/>
    </source>
</evidence>
<dbReference type="NCBIfam" id="TIGR02492">
    <property type="entry name" value="flgK_ends"/>
    <property type="match status" value="1"/>
</dbReference>
<evidence type="ECO:0000313" key="10">
    <source>
        <dbReference type="EMBL" id="RIJ26897.1"/>
    </source>
</evidence>
<dbReference type="GO" id="GO:0005576">
    <property type="term" value="C:extracellular region"/>
    <property type="evidence" value="ECO:0007669"/>
    <property type="project" value="UniProtKB-SubCell"/>
</dbReference>
<dbReference type="Pfam" id="PF06429">
    <property type="entry name" value="Flg_bbr_C"/>
    <property type="match status" value="1"/>
</dbReference>
<keyword evidence="6" id="KW-0975">Bacterial flagellum</keyword>
<gene>
    <name evidence="10" type="primary">flgK</name>
    <name evidence="10" type="ORF">D1223_18375</name>
</gene>
<evidence type="ECO:0000259" key="9">
    <source>
        <dbReference type="Pfam" id="PF22638"/>
    </source>
</evidence>
<dbReference type="EMBL" id="QWFX01000016">
    <property type="protein sequence ID" value="RIJ26897.1"/>
    <property type="molecule type" value="Genomic_DNA"/>
</dbReference>
<dbReference type="RefSeq" id="WP_119377790.1">
    <property type="nucleotide sequence ID" value="NZ_QWFX01000016.1"/>
</dbReference>
<proteinExistence type="inferred from homology"/>
<keyword evidence="11" id="KW-1185">Reference proteome</keyword>
<keyword evidence="7" id="KW-0175">Coiled coil</keyword>
<dbReference type="InterPro" id="IPR053927">
    <property type="entry name" value="FlgK_helical"/>
</dbReference>
<feature type="domain" description="Flagellar hook-associated protein FlgK helical" evidence="9">
    <location>
        <begin position="101"/>
        <end position="312"/>
    </location>
</feature>
<dbReference type="SUPFAM" id="SSF64518">
    <property type="entry name" value="Phase 1 flagellin"/>
    <property type="match status" value="1"/>
</dbReference>
<dbReference type="InterPro" id="IPR002371">
    <property type="entry name" value="FlgK"/>
</dbReference>
<dbReference type="Pfam" id="PF22638">
    <property type="entry name" value="FlgK_D1"/>
    <property type="match status" value="1"/>
</dbReference>
<comment type="caution">
    <text evidence="10">The sequence shown here is derived from an EMBL/GenBank/DDBJ whole genome shotgun (WGS) entry which is preliminary data.</text>
</comment>
<dbReference type="GO" id="GO:0005198">
    <property type="term" value="F:structural molecule activity"/>
    <property type="evidence" value="ECO:0007669"/>
    <property type="project" value="InterPro"/>
</dbReference>